<evidence type="ECO:0000256" key="2">
    <source>
        <dbReference type="ARBA" id="ARBA00023002"/>
    </source>
</evidence>
<dbReference type="PIRSF" id="PIRSF000103">
    <property type="entry name" value="HIBADH"/>
    <property type="match status" value="1"/>
</dbReference>
<reference evidence="6 7" key="1">
    <citation type="journal article" date="2011" name="Int. J. Syst. Evol. Microbiol.">
        <title>Zhongshania antarctica gen. nov., sp. nov. and Zhongshania guokunii sp. nov., gammaproteobacteria respectively isolated from coastal attached (fast) ice and surface seawater of the Antarctic.</title>
        <authorList>
            <person name="Li H.J."/>
            <person name="Zhang X.Y."/>
            <person name="Chen C.X."/>
            <person name="Zhang Y.J."/>
            <person name="Gao Z.M."/>
            <person name="Yu Y."/>
            <person name="Chen X.L."/>
            <person name="Chen B."/>
            <person name="Zhang Y.Z."/>
        </authorList>
    </citation>
    <scope>NUCLEOTIDE SEQUENCE [LARGE SCALE GENOMIC DNA]</scope>
    <source>
        <strain evidence="6 7">15-R06ZXC-3</strain>
    </source>
</reference>
<feature type="domain" description="3-hydroxyisobutyrate dehydrogenase-like NAD-binding" evidence="5">
    <location>
        <begin position="191"/>
        <end position="309"/>
    </location>
</feature>
<dbReference type="InterPro" id="IPR013328">
    <property type="entry name" value="6PGD_dom2"/>
</dbReference>
<dbReference type="EC" id="1.1.-.-" evidence="6"/>
<dbReference type="Pfam" id="PF03446">
    <property type="entry name" value="NAD_binding_2"/>
    <property type="match status" value="1"/>
</dbReference>
<evidence type="ECO:0000313" key="6">
    <source>
        <dbReference type="EMBL" id="MEX1662429.1"/>
    </source>
</evidence>
<dbReference type="InterPro" id="IPR002204">
    <property type="entry name" value="3-OH-isobutyrate_DH-rel_CS"/>
</dbReference>
<dbReference type="Gene3D" id="1.10.1040.10">
    <property type="entry name" value="N-(1-d-carboxylethyl)-l-norvaline Dehydrogenase, domain 2"/>
    <property type="match status" value="1"/>
</dbReference>
<dbReference type="InterPro" id="IPR029154">
    <property type="entry name" value="HIBADH-like_NADP-bd"/>
</dbReference>
<organism evidence="6 7">
    <name type="scientific">Thioclava arctica</name>
    <dbReference type="NCBI Taxonomy" id="3238301"/>
    <lineage>
        <taxon>Bacteria</taxon>
        <taxon>Pseudomonadati</taxon>
        <taxon>Pseudomonadota</taxon>
        <taxon>Alphaproteobacteria</taxon>
        <taxon>Rhodobacterales</taxon>
        <taxon>Paracoccaceae</taxon>
        <taxon>Thioclava</taxon>
    </lineage>
</organism>
<dbReference type="PANTHER" id="PTHR43060">
    <property type="entry name" value="3-HYDROXYISOBUTYRATE DEHYDROGENASE-LIKE 1, MITOCHONDRIAL-RELATED"/>
    <property type="match status" value="1"/>
</dbReference>
<evidence type="ECO:0000256" key="1">
    <source>
        <dbReference type="ARBA" id="ARBA00009080"/>
    </source>
</evidence>
<comment type="similarity">
    <text evidence="1">Belongs to the HIBADH-related family.</text>
</comment>
<name>A0ABV3TM69_9RHOB</name>
<evidence type="ECO:0000256" key="3">
    <source>
        <dbReference type="ARBA" id="ARBA00023027"/>
    </source>
</evidence>
<comment type="caution">
    <text evidence="6">The sequence shown here is derived from an EMBL/GenBank/DDBJ whole genome shotgun (WGS) entry which is preliminary data.</text>
</comment>
<dbReference type="InterPro" id="IPR036291">
    <property type="entry name" value="NAD(P)-bd_dom_sf"/>
</dbReference>
<dbReference type="InterPro" id="IPR006115">
    <property type="entry name" value="6PGDH_NADP-bd"/>
</dbReference>
<dbReference type="PROSITE" id="PS00895">
    <property type="entry name" value="3_HYDROXYISOBUT_DH"/>
    <property type="match status" value="1"/>
</dbReference>
<dbReference type="Proteomes" id="UP001557465">
    <property type="component" value="Unassembled WGS sequence"/>
</dbReference>
<evidence type="ECO:0000259" key="4">
    <source>
        <dbReference type="Pfam" id="PF03446"/>
    </source>
</evidence>
<protein>
    <submittedName>
        <fullName evidence="6">NAD(P)-dependent oxidoreductase</fullName>
        <ecNumber evidence="6">1.1.-.-</ecNumber>
    </submittedName>
</protein>
<keyword evidence="3" id="KW-0520">NAD</keyword>
<dbReference type="GO" id="GO:0016491">
    <property type="term" value="F:oxidoreductase activity"/>
    <property type="evidence" value="ECO:0007669"/>
    <property type="project" value="UniProtKB-KW"/>
</dbReference>
<keyword evidence="7" id="KW-1185">Reference proteome</keyword>
<dbReference type="Gene3D" id="3.40.50.720">
    <property type="entry name" value="NAD(P)-binding Rossmann-like Domain"/>
    <property type="match status" value="1"/>
</dbReference>
<dbReference type="InterPro" id="IPR015815">
    <property type="entry name" value="HIBADH-related"/>
</dbReference>
<feature type="domain" description="6-phosphogluconate dehydrogenase NADP-binding" evidence="4">
    <location>
        <begin position="28"/>
        <end position="185"/>
    </location>
</feature>
<dbReference type="EMBL" id="JBFRYC010000006">
    <property type="protein sequence ID" value="MEX1662429.1"/>
    <property type="molecule type" value="Genomic_DNA"/>
</dbReference>
<proteinExistence type="inferred from homology"/>
<accession>A0ABV3TM69</accession>
<dbReference type="SUPFAM" id="SSF51735">
    <property type="entry name" value="NAD(P)-binding Rossmann-fold domains"/>
    <property type="match status" value="1"/>
</dbReference>
<gene>
    <name evidence="6" type="ORF">AB4874_12335</name>
</gene>
<keyword evidence="2 6" id="KW-0560">Oxidoreductase</keyword>
<evidence type="ECO:0000313" key="7">
    <source>
        <dbReference type="Proteomes" id="UP001557465"/>
    </source>
</evidence>
<dbReference type="Pfam" id="PF14833">
    <property type="entry name" value="NAD_binding_11"/>
    <property type="match status" value="1"/>
</dbReference>
<evidence type="ECO:0000259" key="5">
    <source>
        <dbReference type="Pfam" id="PF14833"/>
    </source>
</evidence>
<dbReference type="InterPro" id="IPR008927">
    <property type="entry name" value="6-PGluconate_DH-like_C_sf"/>
</dbReference>
<dbReference type="SUPFAM" id="SSF48179">
    <property type="entry name" value="6-phosphogluconate dehydrogenase C-terminal domain-like"/>
    <property type="match status" value="1"/>
</dbReference>
<dbReference type="PANTHER" id="PTHR43060:SF15">
    <property type="entry name" value="3-HYDROXYISOBUTYRATE DEHYDROGENASE-LIKE 1, MITOCHONDRIAL-RELATED"/>
    <property type="match status" value="1"/>
</dbReference>
<sequence>MSVTAQSTHERQSTHLCAIHARESMMAKLAFLGLGVMGYPMAGHLQAAGHEVTVYNRTATKSEAWVAQHGGAHAPSPREAAQGADFVMSCVGNDDDLRDVCLGKDGAFKGMKTGAIFVDHTTVSAAVTRELFGEAKGHGVSFIDAPISGGQAGAENGQLSVMCGGEQVAYDKAEPVIAAYAKICRRLGDSGAGQVTKMCNQIAIAGLVQGLSESLNFAEKAGLDIPAVVEVISQGAAGSWQMSNRYQTMADDKFDHGFAVDWMRKDLKICLQTGDEIGASLPVTALVDQFYKEVQAMGGARWDTSSLIARLRKLG</sequence>
<dbReference type="RefSeq" id="WP_368392197.1">
    <property type="nucleotide sequence ID" value="NZ_JBFRYC010000006.1"/>
</dbReference>